<dbReference type="PROSITE" id="PS51904">
    <property type="entry name" value="GLYCOSYL_HYDROL_F25_2"/>
    <property type="match status" value="1"/>
</dbReference>
<organism evidence="4 5">
    <name type="scientific">Chloropicon primus</name>
    <dbReference type="NCBI Taxonomy" id="1764295"/>
    <lineage>
        <taxon>Eukaryota</taxon>
        <taxon>Viridiplantae</taxon>
        <taxon>Chlorophyta</taxon>
        <taxon>Chloropicophyceae</taxon>
        <taxon>Chloropicales</taxon>
        <taxon>Chloropicaceae</taxon>
        <taxon>Chloropicon</taxon>
    </lineage>
</organism>
<evidence type="ECO:0000313" key="5">
    <source>
        <dbReference type="Proteomes" id="UP000316726"/>
    </source>
</evidence>
<dbReference type="EMBL" id="CP031034">
    <property type="protein sequence ID" value="QDZ18171.1"/>
    <property type="molecule type" value="Genomic_DNA"/>
</dbReference>
<evidence type="ECO:0000313" key="4">
    <source>
        <dbReference type="EMBL" id="QDZ18171.1"/>
    </source>
</evidence>
<keyword evidence="5" id="KW-1185">Reference proteome</keyword>
<dbReference type="SUPFAM" id="SSF51445">
    <property type="entry name" value="(Trans)glycosidases"/>
    <property type="match status" value="1"/>
</dbReference>
<accession>A0A5B8MD70</accession>
<feature type="signal peptide" evidence="3">
    <location>
        <begin position="1"/>
        <end position="25"/>
    </location>
</feature>
<dbReference type="Proteomes" id="UP000316726">
    <property type="component" value="Chromosome 1"/>
</dbReference>
<dbReference type="GO" id="GO:0007165">
    <property type="term" value="P:signal transduction"/>
    <property type="evidence" value="ECO:0007669"/>
    <property type="project" value="TreeGrafter"/>
</dbReference>
<gene>
    <name evidence="4" type="ORF">A3770_01p06890</name>
</gene>
<keyword evidence="4" id="KW-0378">Hydrolase</keyword>
<reference evidence="4 5" key="1">
    <citation type="submission" date="2018-07" db="EMBL/GenBank/DDBJ databases">
        <title>The complete nuclear genome of the prasinophyte Chloropicon primus (CCMP1205).</title>
        <authorList>
            <person name="Pombert J.-F."/>
            <person name="Otis C."/>
            <person name="Turmel M."/>
            <person name="Lemieux C."/>
        </authorList>
    </citation>
    <scope>NUCLEOTIDE SEQUENCE [LARGE SCALE GENOMIC DNA]</scope>
    <source>
        <strain evidence="4 5">CCMP1205</strain>
    </source>
</reference>
<name>A0A5B8MD70_9CHLO</name>
<dbReference type="InterPro" id="IPR051595">
    <property type="entry name" value="GH25_Enzymes"/>
</dbReference>
<dbReference type="GO" id="GO:0009253">
    <property type="term" value="P:peptidoglycan catabolic process"/>
    <property type="evidence" value="ECO:0007669"/>
    <property type="project" value="InterPro"/>
</dbReference>
<evidence type="ECO:0000256" key="2">
    <source>
        <dbReference type="ARBA" id="ARBA00022729"/>
    </source>
</evidence>
<proteinExistence type="inferred from homology"/>
<dbReference type="GO" id="GO:0016998">
    <property type="term" value="P:cell wall macromolecule catabolic process"/>
    <property type="evidence" value="ECO:0007669"/>
    <property type="project" value="InterPro"/>
</dbReference>
<dbReference type="GO" id="GO:0003796">
    <property type="term" value="F:lysozyme activity"/>
    <property type="evidence" value="ECO:0007669"/>
    <property type="project" value="InterPro"/>
</dbReference>
<evidence type="ECO:0000256" key="3">
    <source>
        <dbReference type="SAM" id="SignalP"/>
    </source>
</evidence>
<evidence type="ECO:0000256" key="1">
    <source>
        <dbReference type="ARBA" id="ARBA00010646"/>
    </source>
</evidence>
<sequence>MKGGMVPVAACLLVMVLGSMGSVCCDSIFDKSRGPFQQRGYQLVVDVSSPVTAKQWSCLRGQLEVYQVIVRAWRSLGTMDANANATIAAAHAAGIDKVDVYMFPCIKCLQFEQQVDGMLLGLETSKYDRVWLDVEGVQYWTSSCDTNLQYFEELMAILVQRLGVTRVGVYVSPTSWKALMCDYYTPFSSVVPLWYPHYDNNYGFQDFPPAGYGGWSHPSIKQYLGSASACDASIDISSKFVLNPYPNPPSASPLAS</sequence>
<dbReference type="AlphaFoldDB" id="A0A5B8MD70"/>
<comment type="similarity">
    <text evidence="1">Belongs to the glycosyl hydrolase 25 family.</text>
</comment>
<dbReference type="STRING" id="1764295.A0A5B8MD70"/>
<dbReference type="PANTHER" id="PTHR23208">
    <property type="entry name" value="LYSOZYME PROTEIN"/>
    <property type="match status" value="1"/>
</dbReference>
<dbReference type="Gene3D" id="3.20.20.80">
    <property type="entry name" value="Glycosidases"/>
    <property type="match status" value="1"/>
</dbReference>
<keyword evidence="2 3" id="KW-0732">Signal</keyword>
<dbReference type="InterPro" id="IPR017853">
    <property type="entry name" value="GH"/>
</dbReference>
<dbReference type="OrthoDB" id="2251794at2759"/>
<dbReference type="PANTHER" id="PTHR23208:SF36">
    <property type="entry name" value="LYSOZYME-RELATED"/>
    <property type="match status" value="1"/>
</dbReference>
<dbReference type="InterPro" id="IPR002053">
    <property type="entry name" value="Glyco_hydro_25"/>
</dbReference>
<feature type="chain" id="PRO_5023026974" evidence="3">
    <location>
        <begin position="26"/>
        <end position="256"/>
    </location>
</feature>
<protein>
    <submittedName>
        <fullName evidence="4">Glycoside hydrolase</fullName>
    </submittedName>
</protein>